<proteinExistence type="predicted"/>
<name>A0AAV6TDI6_9ARAC</name>
<feature type="region of interest" description="Disordered" evidence="1">
    <location>
        <begin position="56"/>
        <end position="126"/>
    </location>
</feature>
<dbReference type="EMBL" id="JAFNEN010006644">
    <property type="protein sequence ID" value="KAG8155762.1"/>
    <property type="molecule type" value="Genomic_DNA"/>
</dbReference>
<evidence type="ECO:0000313" key="2">
    <source>
        <dbReference type="EMBL" id="KAG8155762.1"/>
    </source>
</evidence>
<dbReference type="AlphaFoldDB" id="A0AAV6TDI6"/>
<comment type="caution">
    <text evidence="2">The sequence shown here is derived from an EMBL/GenBank/DDBJ whole genome shotgun (WGS) entry which is preliminary data.</text>
</comment>
<reference evidence="2 3" key="1">
    <citation type="journal article" date="2022" name="Nat. Ecol. Evol.">
        <title>A masculinizing supergene underlies an exaggerated male reproductive morph in a spider.</title>
        <authorList>
            <person name="Hendrickx F."/>
            <person name="De Corte Z."/>
            <person name="Sonet G."/>
            <person name="Van Belleghem S.M."/>
            <person name="Kostlbacher S."/>
            <person name="Vangestel C."/>
        </authorList>
    </citation>
    <scope>NUCLEOTIDE SEQUENCE [LARGE SCALE GENOMIC DNA]</scope>
    <source>
        <strain evidence="2">W744_W776</strain>
    </source>
</reference>
<accession>A0AAV6TDI6</accession>
<evidence type="ECO:0000256" key="1">
    <source>
        <dbReference type="SAM" id="MobiDB-lite"/>
    </source>
</evidence>
<feature type="compositionally biased region" description="Low complexity" evidence="1">
    <location>
        <begin position="107"/>
        <end position="126"/>
    </location>
</feature>
<evidence type="ECO:0000313" key="3">
    <source>
        <dbReference type="Proteomes" id="UP000827092"/>
    </source>
</evidence>
<keyword evidence="3" id="KW-1185">Reference proteome</keyword>
<protein>
    <submittedName>
        <fullName evidence="2">Uncharacterized protein</fullName>
    </submittedName>
</protein>
<organism evidence="2 3">
    <name type="scientific">Oedothorax gibbosus</name>
    <dbReference type="NCBI Taxonomy" id="931172"/>
    <lineage>
        <taxon>Eukaryota</taxon>
        <taxon>Metazoa</taxon>
        <taxon>Ecdysozoa</taxon>
        <taxon>Arthropoda</taxon>
        <taxon>Chelicerata</taxon>
        <taxon>Arachnida</taxon>
        <taxon>Araneae</taxon>
        <taxon>Araneomorphae</taxon>
        <taxon>Entelegynae</taxon>
        <taxon>Araneoidea</taxon>
        <taxon>Linyphiidae</taxon>
        <taxon>Erigoninae</taxon>
        <taxon>Oedothorax</taxon>
    </lineage>
</organism>
<dbReference type="Proteomes" id="UP000827092">
    <property type="component" value="Unassembled WGS sequence"/>
</dbReference>
<gene>
    <name evidence="2" type="ORF">JTE90_010326</name>
</gene>
<sequence>MGESRSHTKRKFFVAKEPSGGFIDYHQVLDSSPSEHSKRHVKSSLGKCLSSRKAVQKKSSIFSSGYAPGRSQNDSELENHHSFRILPSRFQKRGNQKGAAQTGVLKGFEGPPFFPGSRSSPNPLFF</sequence>